<dbReference type="Proteomes" id="UP001378592">
    <property type="component" value="Unassembled WGS sequence"/>
</dbReference>
<dbReference type="InterPro" id="IPR019192">
    <property type="entry name" value="Ribosomal_mL40"/>
</dbReference>
<dbReference type="Gene3D" id="6.10.250.3440">
    <property type="match status" value="1"/>
</dbReference>
<dbReference type="AlphaFoldDB" id="A0AAN9W1U8"/>
<comment type="similarity">
    <text evidence="2">Belongs to the mitochondrion-specific ribosomal protein mL40 family.</text>
</comment>
<evidence type="ECO:0000313" key="10">
    <source>
        <dbReference type="Proteomes" id="UP001378592"/>
    </source>
</evidence>
<keyword evidence="6" id="KW-0687">Ribonucleoprotein</keyword>
<evidence type="ECO:0000256" key="5">
    <source>
        <dbReference type="ARBA" id="ARBA00023128"/>
    </source>
</evidence>
<protein>
    <recommendedName>
        <fullName evidence="7">Large ribosomal subunit protein mL40</fullName>
    </recommendedName>
    <alternativeName>
        <fullName evidence="8">39S ribosomal protein L40, mitochondrial</fullName>
    </alternativeName>
</protein>
<dbReference type="GO" id="GO:0005762">
    <property type="term" value="C:mitochondrial large ribosomal subunit"/>
    <property type="evidence" value="ECO:0007669"/>
    <property type="project" value="InterPro"/>
</dbReference>
<evidence type="ECO:0000256" key="1">
    <source>
        <dbReference type="ARBA" id="ARBA00004173"/>
    </source>
</evidence>
<dbReference type="FunFam" id="6.10.250.3440:FF:000001">
    <property type="entry name" value="Mitochondrial ribosomal protein L40"/>
    <property type="match status" value="1"/>
</dbReference>
<dbReference type="PANTHER" id="PTHR13359">
    <property type="entry name" value="39S RIBOSOMAL PROTEIN L40, MITOCHONDRIAL"/>
    <property type="match status" value="1"/>
</dbReference>
<evidence type="ECO:0000256" key="6">
    <source>
        <dbReference type="ARBA" id="ARBA00023274"/>
    </source>
</evidence>
<evidence type="ECO:0000256" key="2">
    <source>
        <dbReference type="ARBA" id="ARBA00009360"/>
    </source>
</evidence>
<accession>A0AAN9W1U8</accession>
<evidence type="ECO:0000256" key="4">
    <source>
        <dbReference type="ARBA" id="ARBA00022980"/>
    </source>
</evidence>
<dbReference type="Pfam" id="PF09812">
    <property type="entry name" value="MRP-L28"/>
    <property type="match status" value="1"/>
</dbReference>
<reference evidence="9 10" key="1">
    <citation type="submission" date="2024-03" db="EMBL/GenBank/DDBJ databases">
        <title>The genome assembly and annotation of the cricket Gryllus longicercus Weissman &amp; Gray.</title>
        <authorList>
            <person name="Szrajer S."/>
            <person name="Gray D."/>
            <person name="Ylla G."/>
        </authorList>
    </citation>
    <scope>NUCLEOTIDE SEQUENCE [LARGE SCALE GENOMIC DNA]</scope>
    <source>
        <strain evidence="9">DAG 2021-001</strain>
        <tissue evidence="9">Whole body minus gut</tissue>
    </source>
</reference>
<evidence type="ECO:0000256" key="3">
    <source>
        <dbReference type="ARBA" id="ARBA00022946"/>
    </source>
</evidence>
<evidence type="ECO:0000256" key="8">
    <source>
        <dbReference type="ARBA" id="ARBA00083752"/>
    </source>
</evidence>
<dbReference type="PANTHER" id="PTHR13359:SF2">
    <property type="entry name" value="LARGE RIBOSOMAL SUBUNIT PROTEIN ML40"/>
    <property type="match status" value="1"/>
</dbReference>
<evidence type="ECO:0000313" key="9">
    <source>
        <dbReference type="EMBL" id="KAK7870722.1"/>
    </source>
</evidence>
<dbReference type="EMBL" id="JAZDUA010000053">
    <property type="protein sequence ID" value="KAK7870722.1"/>
    <property type="molecule type" value="Genomic_DNA"/>
</dbReference>
<evidence type="ECO:0000256" key="7">
    <source>
        <dbReference type="ARBA" id="ARBA00035192"/>
    </source>
</evidence>
<organism evidence="9 10">
    <name type="scientific">Gryllus longicercus</name>
    <dbReference type="NCBI Taxonomy" id="2509291"/>
    <lineage>
        <taxon>Eukaryota</taxon>
        <taxon>Metazoa</taxon>
        <taxon>Ecdysozoa</taxon>
        <taxon>Arthropoda</taxon>
        <taxon>Hexapoda</taxon>
        <taxon>Insecta</taxon>
        <taxon>Pterygota</taxon>
        <taxon>Neoptera</taxon>
        <taxon>Polyneoptera</taxon>
        <taxon>Orthoptera</taxon>
        <taxon>Ensifera</taxon>
        <taxon>Gryllidea</taxon>
        <taxon>Grylloidea</taxon>
        <taxon>Gryllidae</taxon>
        <taxon>Gryllinae</taxon>
        <taxon>Gryllus</taxon>
    </lineage>
</organism>
<keyword evidence="5" id="KW-0496">Mitochondrion</keyword>
<keyword evidence="4" id="KW-0689">Ribosomal protein</keyword>
<name>A0AAN9W1U8_9ORTH</name>
<keyword evidence="3" id="KW-0809">Transit peptide</keyword>
<comment type="caution">
    <text evidence="9">The sequence shown here is derived from an EMBL/GenBank/DDBJ whole genome shotgun (WGS) entry which is preliminary data.</text>
</comment>
<keyword evidence="10" id="KW-1185">Reference proteome</keyword>
<sequence>MFCARLWNHVTRVTKSQCLNHVQKNTIGTAFSPLLFKFSPCLFAEPLKKKKRIDPAILKAREERKKKKIEKQIRRLEKNARQLKPIEEIEVPWILIDEKSTRMRNVTSLSQEQEEERALLVKEWSRYKYRQHLEDLQQIDKMICSQQKALDELRAESEELYLEAIQIDPTLIPIEIEGPARTPAIKNYESPDGEYTDVSKKWI</sequence>
<dbReference type="InterPro" id="IPR039145">
    <property type="entry name" value="Ribosomal_mL40_metazoa/plant"/>
</dbReference>
<gene>
    <name evidence="9" type="ORF">R5R35_009874</name>
</gene>
<comment type="subcellular location">
    <subcellularLocation>
        <location evidence="1">Mitochondrion</location>
    </subcellularLocation>
</comment>
<proteinExistence type="inferred from homology"/>